<dbReference type="SUPFAM" id="SSF53639">
    <property type="entry name" value="AraD/HMP-PK domain-like"/>
    <property type="match status" value="1"/>
</dbReference>
<dbReference type="Pfam" id="PF00596">
    <property type="entry name" value="Aldolase_II"/>
    <property type="match status" value="1"/>
</dbReference>
<dbReference type="PANTHER" id="PTHR22789">
    <property type="entry name" value="FUCULOSE PHOSPHATE ALDOLASE"/>
    <property type="match status" value="1"/>
</dbReference>
<dbReference type="Gene3D" id="3.40.225.10">
    <property type="entry name" value="Class II aldolase/adducin N-terminal domain"/>
    <property type="match status" value="1"/>
</dbReference>
<evidence type="ECO:0000313" key="11">
    <source>
        <dbReference type="Proteomes" id="UP001524587"/>
    </source>
</evidence>
<protein>
    <recommendedName>
        <fullName evidence="8">Methylthioribulose-1-phosphate dehydratase</fullName>
        <shortName evidence="8">MTRu-1-P dehydratase</shortName>
        <ecNumber evidence="8">4.2.1.109</ecNumber>
    </recommendedName>
</protein>
<evidence type="ECO:0000256" key="1">
    <source>
        <dbReference type="ARBA" id="ARBA00001726"/>
    </source>
</evidence>
<evidence type="ECO:0000256" key="7">
    <source>
        <dbReference type="ARBA" id="ARBA00023239"/>
    </source>
</evidence>
<comment type="similarity">
    <text evidence="2">Belongs to the aldolase class II family. AraD/FucA subfamily.</text>
</comment>
<organism evidence="10 11">
    <name type="scientific">Endosaccharibacter trunci</name>
    <dbReference type="NCBI Taxonomy" id="2812733"/>
    <lineage>
        <taxon>Bacteria</taxon>
        <taxon>Pseudomonadati</taxon>
        <taxon>Pseudomonadota</taxon>
        <taxon>Alphaproteobacteria</taxon>
        <taxon>Acetobacterales</taxon>
        <taxon>Acetobacteraceae</taxon>
        <taxon>Endosaccharibacter</taxon>
    </lineage>
</organism>
<comment type="cofactor">
    <cofactor evidence="8">
        <name>Zn(2+)</name>
        <dbReference type="ChEBI" id="CHEBI:29105"/>
    </cofactor>
    <text evidence="8">Binds 1 zinc ion per subunit.</text>
</comment>
<accession>A0ABT1W7F1</accession>
<feature type="binding site" evidence="8">
    <location>
        <position position="80"/>
    </location>
    <ligand>
        <name>Zn(2+)</name>
        <dbReference type="ChEBI" id="CHEBI:29105"/>
    </ligand>
</feature>
<comment type="catalytic activity">
    <reaction evidence="1">
        <text>L-ribulose 5-phosphate = D-xylulose 5-phosphate</text>
        <dbReference type="Rhea" id="RHEA:22368"/>
        <dbReference type="ChEBI" id="CHEBI:57737"/>
        <dbReference type="ChEBI" id="CHEBI:58226"/>
        <dbReference type="EC" id="5.1.3.4"/>
    </reaction>
</comment>
<evidence type="ECO:0000256" key="5">
    <source>
        <dbReference type="ARBA" id="ARBA00022833"/>
    </source>
</evidence>
<evidence type="ECO:0000259" key="9">
    <source>
        <dbReference type="SMART" id="SM01007"/>
    </source>
</evidence>
<proteinExistence type="inferred from homology"/>
<name>A0ABT1W7F1_9PROT</name>
<keyword evidence="7 8" id="KW-0456">Lyase</keyword>
<comment type="pathway">
    <text evidence="8">Amino-acid biosynthesis; L-methionine biosynthesis via salvage pathway; L-methionine from S-methyl-5-thio-alpha-D-ribose 1-phosphate: step 2/6.</text>
</comment>
<keyword evidence="6 8" id="KW-0486">Methionine biosynthesis</keyword>
<comment type="similarity">
    <text evidence="8">Belongs to the aldolase class II family. MtnB subfamily.</text>
</comment>
<dbReference type="InterPro" id="IPR050197">
    <property type="entry name" value="Aldolase_class_II_sugar_metab"/>
</dbReference>
<keyword evidence="11" id="KW-1185">Reference proteome</keyword>
<comment type="caution">
    <text evidence="10">The sequence shown here is derived from an EMBL/GenBank/DDBJ whole genome shotgun (WGS) entry which is preliminary data.</text>
</comment>
<evidence type="ECO:0000256" key="8">
    <source>
        <dbReference type="HAMAP-Rule" id="MF_01677"/>
    </source>
</evidence>
<comment type="function">
    <text evidence="8">Catalyzes the dehydration of methylthioribulose-1-phosphate (MTRu-1-P) into 2,3-diketo-5-methylthiopentyl-1-phosphate (DK-MTP-1-P).</text>
</comment>
<dbReference type="NCBIfam" id="NF006672">
    <property type="entry name" value="PRK09220.1"/>
    <property type="match status" value="1"/>
</dbReference>
<sequence>MDRFGWVPSVGGNISVRLDAERIAITRSGGRKGFLTREGVMVVDLHGASLTEGGRPSAETGLHCQIYRAFPDVGAVLHGHSIAATVLSRVVEGDGIVLSGYEMIKAFAGQTTHEARVVVPLLDNDQDIDRLSGIVAGRLNGPVPGYVLRGHGVYAWGRDADQALMHLEALEFLLDCEFQARKIN</sequence>
<dbReference type="NCBIfam" id="TIGR03328">
    <property type="entry name" value="salvage_mtnB"/>
    <property type="match status" value="1"/>
</dbReference>
<reference evidence="10 11" key="1">
    <citation type="submission" date="2022-06" db="EMBL/GenBank/DDBJ databases">
        <title>Endosaccharibacter gen. nov., sp. nov., endophytic bacteria isolated from sugarcane.</title>
        <authorList>
            <person name="Pitiwittayakul N."/>
            <person name="Yukphan P."/>
            <person name="Charoenyingcharoen P."/>
            <person name="Tanasupawat S."/>
        </authorList>
    </citation>
    <scope>NUCLEOTIDE SEQUENCE [LARGE SCALE GENOMIC DNA]</scope>
    <source>
        <strain evidence="10 11">KSS8</strain>
    </source>
</reference>
<gene>
    <name evidence="8" type="primary">mtnB</name>
    <name evidence="10" type="ORF">NFI95_10050</name>
</gene>
<dbReference type="InterPro" id="IPR036409">
    <property type="entry name" value="Aldolase_II/adducin_N_sf"/>
</dbReference>
<comment type="catalytic activity">
    <reaction evidence="8">
        <text>5-(methylsulfanyl)-D-ribulose 1-phosphate = 5-methylsulfanyl-2,3-dioxopentyl phosphate + H2O</text>
        <dbReference type="Rhea" id="RHEA:15549"/>
        <dbReference type="ChEBI" id="CHEBI:15377"/>
        <dbReference type="ChEBI" id="CHEBI:58548"/>
        <dbReference type="ChEBI" id="CHEBI:58828"/>
        <dbReference type="EC" id="4.2.1.109"/>
    </reaction>
</comment>
<keyword evidence="4 8" id="KW-0479">Metal-binding</keyword>
<dbReference type="EC" id="4.2.1.109" evidence="8"/>
<feature type="binding site" evidence="8">
    <location>
        <position position="78"/>
    </location>
    <ligand>
        <name>Zn(2+)</name>
        <dbReference type="ChEBI" id="CHEBI:29105"/>
    </ligand>
</feature>
<evidence type="ECO:0000256" key="2">
    <source>
        <dbReference type="ARBA" id="ARBA00010037"/>
    </source>
</evidence>
<evidence type="ECO:0000256" key="3">
    <source>
        <dbReference type="ARBA" id="ARBA00022605"/>
    </source>
</evidence>
<dbReference type="SMART" id="SM01007">
    <property type="entry name" value="Aldolase_II"/>
    <property type="match status" value="1"/>
</dbReference>
<keyword evidence="5 8" id="KW-0862">Zinc</keyword>
<dbReference type="Proteomes" id="UP001524587">
    <property type="component" value="Unassembled WGS sequence"/>
</dbReference>
<dbReference type="GO" id="GO:0046570">
    <property type="term" value="F:methylthioribulose 1-phosphate dehydratase activity"/>
    <property type="evidence" value="ECO:0007669"/>
    <property type="project" value="UniProtKB-EC"/>
</dbReference>
<evidence type="ECO:0000256" key="6">
    <source>
        <dbReference type="ARBA" id="ARBA00023167"/>
    </source>
</evidence>
<dbReference type="InterPro" id="IPR017714">
    <property type="entry name" value="MethylthioRu-1-P_deHdtase_MtnB"/>
</dbReference>
<dbReference type="PANTHER" id="PTHR22789:SF8">
    <property type="entry name" value="L-RIBULOSE-5-PHOSPHATE 4-EPIMERASE SGBE"/>
    <property type="match status" value="1"/>
</dbReference>
<evidence type="ECO:0000313" key="10">
    <source>
        <dbReference type="EMBL" id="MCQ8278795.1"/>
    </source>
</evidence>
<feature type="domain" description="Class II aldolase/adducin N-terminal" evidence="9">
    <location>
        <begin position="1"/>
        <end position="178"/>
    </location>
</feature>
<dbReference type="EMBL" id="JAMSKV010000008">
    <property type="protein sequence ID" value="MCQ8278795.1"/>
    <property type="molecule type" value="Genomic_DNA"/>
</dbReference>
<evidence type="ECO:0000256" key="4">
    <source>
        <dbReference type="ARBA" id="ARBA00022723"/>
    </source>
</evidence>
<keyword evidence="3 8" id="KW-0028">Amino-acid biosynthesis</keyword>
<dbReference type="HAMAP" id="MF_01677">
    <property type="entry name" value="Salvage_MtnB"/>
    <property type="match status" value="1"/>
</dbReference>
<dbReference type="InterPro" id="IPR001303">
    <property type="entry name" value="Aldolase_II/adducin_N"/>
</dbReference>